<keyword evidence="2" id="KW-1185">Reference proteome</keyword>
<dbReference type="CDD" id="cd09917">
    <property type="entry name" value="F-box_SF"/>
    <property type="match status" value="1"/>
</dbReference>
<dbReference type="Proteomes" id="UP001324427">
    <property type="component" value="Unassembled WGS sequence"/>
</dbReference>
<dbReference type="AlphaFoldDB" id="A0AAV9J7Y7"/>
<evidence type="ECO:0000313" key="1">
    <source>
        <dbReference type="EMBL" id="KAK4540810.1"/>
    </source>
</evidence>
<accession>A0AAV9J7Y7</accession>
<organism evidence="1 2">
    <name type="scientific">Oleoguttula mirabilis</name>
    <dbReference type="NCBI Taxonomy" id="1507867"/>
    <lineage>
        <taxon>Eukaryota</taxon>
        <taxon>Fungi</taxon>
        <taxon>Dikarya</taxon>
        <taxon>Ascomycota</taxon>
        <taxon>Pezizomycotina</taxon>
        <taxon>Dothideomycetes</taxon>
        <taxon>Dothideomycetidae</taxon>
        <taxon>Mycosphaerellales</taxon>
        <taxon>Teratosphaeriaceae</taxon>
        <taxon>Oleoguttula</taxon>
    </lineage>
</organism>
<evidence type="ECO:0008006" key="3">
    <source>
        <dbReference type="Google" id="ProtNLM"/>
    </source>
</evidence>
<comment type="caution">
    <text evidence="1">The sequence shown here is derived from an EMBL/GenBank/DDBJ whole genome shotgun (WGS) entry which is preliminary data.</text>
</comment>
<sequence>MTMQHEISQRNAQLFVQTQRDLGNIIHSLRQRDGPSDATASRSATFAAAAAKIQEAQDMLLANLTPTIVPFLTSEASALRAEQAFGIPELAEHFLLYLSAHDLNTVQQVNRQLRDVVAQSVKLQHRIGVRADHGSVWGSNFPKDAHKAFSRELEQSRGSYLYSVMGMEQHSVSVLATMRNVGSPPYVGPAYCRLLVCQLPVTDMHVYINCCRPRSTPSGKLD</sequence>
<reference evidence="1 2" key="1">
    <citation type="submission" date="2021-11" db="EMBL/GenBank/DDBJ databases">
        <title>Black yeast isolated from Biological Soil Crust.</title>
        <authorList>
            <person name="Kurbessoian T."/>
        </authorList>
    </citation>
    <scope>NUCLEOTIDE SEQUENCE [LARGE SCALE GENOMIC DNA]</scope>
    <source>
        <strain evidence="1 2">CCFEE 5522</strain>
    </source>
</reference>
<protein>
    <recommendedName>
        <fullName evidence="3">F-box domain-containing protein</fullName>
    </recommendedName>
</protein>
<name>A0AAV9J7Y7_9PEZI</name>
<proteinExistence type="predicted"/>
<gene>
    <name evidence="1" type="ORF">LTR36_008887</name>
</gene>
<dbReference type="EMBL" id="JAVFHQ010000061">
    <property type="protein sequence ID" value="KAK4540810.1"/>
    <property type="molecule type" value="Genomic_DNA"/>
</dbReference>
<evidence type="ECO:0000313" key="2">
    <source>
        <dbReference type="Proteomes" id="UP001324427"/>
    </source>
</evidence>